<dbReference type="GO" id="GO:0004671">
    <property type="term" value="F:protein C-terminal S-isoprenylcysteine carboxyl O-methyltransferase activity"/>
    <property type="evidence" value="ECO:0007669"/>
    <property type="project" value="UniProtKB-EC"/>
</dbReference>
<organism evidence="11 12">
    <name type="scientific">Crepidotus variabilis</name>
    <dbReference type="NCBI Taxonomy" id="179855"/>
    <lineage>
        <taxon>Eukaryota</taxon>
        <taxon>Fungi</taxon>
        <taxon>Dikarya</taxon>
        <taxon>Basidiomycota</taxon>
        <taxon>Agaricomycotina</taxon>
        <taxon>Agaricomycetes</taxon>
        <taxon>Agaricomycetidae</taxon>
        <taxon>Agaricales</taxon>
        <taxon>Agaricineae</taxon>
        <taxon>Crepidotaceae</taxon>
        <taxon>Crepidotus</taxon>
    </lineage>
</organism>
<keyword evidence="10" id="KW-0256">Endoplasmic reticulum</keyword>
<dbReference type="AlphaFoldDB" id="A0A9P6JPL4"/>
<gene>
    <name evidence="11" type="ORF">CPB83DRAFT_854810</name>
</gene>
<evidence type="ECO:0000256" key="7">
    <source>
        <dbReference type="ARBA" id="ARBA00022692"/>
    </source>
</evidence>
<feature type="transmembrane region" description="Helical" evidence="10">
    <location>
        <begin position="195"/>
        <end position="217"/>
    </location>
</feature>
<evidence type="ECO:0000256" key="10">
    <source>
        <dbReference type="RuleBase" id="RU362022"/>
    </source>
</evidence>
<name>A0A9P6JPL4_9AGAR</name>
<dbReference type="OrthoDB" id="422086at2759"/>
<dbReference type="Gene3D" id="1.20.120.1630">
    <property type="match status" value="1"/>
</dbReference>
<accession>A0A9P6JPL4</accession>
<proteinExistence type="inferred from homology"/>
<keyword evidence="8 10" id="KW-1133">Transmembrane helix</keyword>
<dbReference type="EC" id="2.1.1.100" evidence="3 10"/>
<evidence type="ECO:0000256" key="5">
    <source>
        <dbReference type="ARBA" id="ARBA00022679"/>
    </source>
</evidence>
<keyword evidence="12" id="KW-1185">Reference proteome</keyword>
<keyword evidence="5" id="KW-0808">Transferase</keyword>
<dbReference type="InterPro" id="IPR025770">
    <property type="entry name" value="PPMT_MeTrfase"/>
</dbReference>
<comment type="caution">
    <text evidence="11">The sequence shown here is derived from an EMBL/GenBank/DDBJ whole genome shotgun (WGS) entry which is preliminary data.</text>
</comment>
<evidence type="ECO:0000256" key="6">
    <source>
        <dbReference type="ARBA" id="ARBA00022691"/>
    </source>
</evidence>
<dbReference type="PANTHER" id="PTHR12714">
    <property type="entry name" value="PROTEIN-S ISOPRENYLCYSTEINE O-METHYLTRANSFERASE"/>
    <property type="match status" value="1"/>
</dbReference>
<dbReference type="Pfam" id="PF04140">
    <property type="entry name" value="ICMT"/>
    <property type="match status" value="1"/>
</dbReference>
<feature type="transmembrane region" description="Helical" evidence="10">
    <location>
        <begin position="132"/>
        <end position="156"/>
    </location>
</feature>
<keyword evidence="7 10" id="KW-0812">Transmembrane</keyword>
<feature type="transmembrane region" description="Helical" evidence="10">
    <location>
        <begin position="77"/>
        <end position="97"/>
    </location>
</feature>
<dbReference type="InterPro" id="IPR007269">
    <property type="entry name" value="ICMT_MeTrfase"/>
</dbReference>
<evidence type="ECO:0000256" key="9">
    <source>
        <dbReference type="ARBA" id="ARBA00023136"/>
    </source>
</evidence>
<keyword evidence="6 10" id="KW-0949">S-adenosyl-L-methionine</keyword>
<evidence type="ECO:0000256" key="4">
    <source>
        <dbReference type="ARBA" id="ARBA00022603"/>
    </source>
</evidence>
<feature type="transmembrane region" description="Helical" evidence="10">
    <location>
        <begin position="46"/>
        <end position="65"/>
    </location>
</feature>
<dbReference type="PROSITE" id="PS51564">
    <property type="entry name" value="SAM_ICMT"/>
    <property type="match status" value="1"/>
</dbReference>
<sequence length="256" mass="29260">MTINLTNEMSAHKELRDAQDGHDLEPQPIIHFPQQNIPPNKVAVELVSFSLVFGVCIGACLCMAFRSESSSRVWMYYASWASTLWAQLAITAGWGAVELTTDSHAWTVYSVGILIGHIEFEISRYFFPASKSYAYISYIGFVLLFLGQVLRSWAIIQASRNGSYPPTSLDKVEGHHLLTDGAYRYFRHPCDAGPFYWALGMQLLLQNPISFSVFLIVMWRFLYPKFQAEEDTLIEVYGDEYRNYRKRVGTKIPFIP</sequence>
<comment type="catalytic activity">
    <reaction evidence="10">
        <text>[protein]-C-terminal S-[(2E,6E)-farnesyl]-L-cysteine + S-adenosyl-L-methionine = [protein]-C-terminal S-[(2E,6E)-farnesyl]-L-cysteine methyl ester + S-adenosyl-L-homocysteine</text>
        <dbReference type="Rhea" id="RHEA:21672"/>
        <dbReference type="Rhea" id="RHEA-COMP:12125"/>
        <dbReference type="Rhea" id="RHEA-COMP:12126"/>
        <dbReference type="ChEBI" id="CHEBI:57856"/>
        <dbReference type="ChEBI" id="CHEBI:59789"/>
        <dbReference type="ChEBI" id="CHEBI:90510"/>
        <dbReference type="ChEBI" id="CHEBI:90511"/>
        <dbReference type="EC" id="2.1.1.100"/>
    </reaction>
</comment>
<dbReference type="PANTHER" id="PTHR12714:SF9">
    <property type="entry name" value="PROTEIN-S-ISOPRENYLCYSTEINE O-METHYLTRANSFERASE"/>
    <property type="match status" value="1"/>
</dbReference>
<evidence type="ECO:0000313" key="11">
    <source>
        <dbReference type="EMBL" id="KAF9528301.1"/>
    </source>
</evidence>
<dbReference type="EMBL" id="MU157854">
    <property type="protein sequence ID" value="KAF9528301.1"/>
    <property type="molecule type" value="Genomic_DNA"/>
</dbReference>
<dbReference type="Proteomes" id="UP000807306">
    <property type="component" value="Unassembled WGS sequence"/>
</dbReference>
<evidence type="ECO:0000313" key="12">
    <source>
        <dbReference type="Proteomes" id="UP000807306"/>
    </source>
</evidence>
<evidence type="ECO:0000256" key="8">
    <source>
        <dbReference type="ARBA" id="ARBA00022989"/>
    </source>
</evidence>
<comment type="similarity">
    <text evidence="2 10">Belongs to the class VI-like SAM-binding methyltransferase superfamily. Isoprenylcysteine carboxyl methyltransferase family.</text>
</comment>
<protein>
    <recommendedName>
        <fullName evidence="3 10">Protein-S-isoprenylcysteine O-methyltransferase</fullName>
        <ecNumber evidence="3 10">2.1.1.100</ecNumber>
    </recommendedName>
</protein>
<evidence type="ECO:0000256" key="2">
    <source>
        <dbReference type="ARBA" id="ARBA00009140"/>
    </source>
</evidence>
<dbReference type="GO" id="GO:0032259">
    <property type="term" value="P:methylation"/>
    <property type="evidence" value="ECO:0007669"/>
    <property type="project" value="UniProtKB-KW"/>
</dbReference>
<keyword evidence="9 10" id="KW-0472">Membrane</keyword>
<comment type="subcellular location">
    <subcellularLocation>
        <location evidence="10">Endoplasmic reticulum membrane</location>
        <topology evidence="10">Multi-pass membrane protein</topology>
    </subcellularLocation>
    <subcellularLocation>
        <location evidence="1">Membrane</location>
        <topology evidence="1">Multi-pass membrane protein</topology>
    </subcellularLocation>
</comment>
<dbReference type="GO" id="GO:0005789">
    <property type="term" value="C:endoplasmic reticulum membrane"/>
    <property type="evidence" value="ECO:0007669"/>
    <property type="project" value="UniProtKB-SubCell"/>
</dbReference>
<evidence type="ECO:0000256" key="3">
    <source>
        <dbReference type="ARBA" id="ARBA00012151"/>
    </source>
</evidence>
<feature type="transmembrane region" description="Helical" evidence="10">
    <location>
        <begin position="103"/>
        <end position="120"/>
    </location>
</feature>
<evidence type="ECO:0000256" key="1">
    <source>
        <dbReference type="ARBA" id="ARBA00004141"/>
    </source>
</evidence>
<keyword evidence="4 10" id="KW-0489">Methyltransferase</keyword>
<reference evidence="11" key="1">
    <citation type="submission" date="2020-11" db="EMBL/GenBank/DDBJ databases">
        <authorList>
            <consortium name="DOE Joint Genome Institute"/>
            <person name="Ahrendt S."/>
            <person name="Riley R."/>
            <person name="Andreopoulos W."/>
            <person name="Labutti K."/>
            <person name="Pangilinan J."/>
            <person name="Ruiz-Duenas F.J."/>
            <person name="Barrasa J.M."/>
            <person name="Sanchez-Garcia M."/>
            <person name="Camarero S."/>
            <person name="Miyauchi S."/>
            <person name="Serrano A."/>
            <person name="Linde D."/>
            <person name="Babiker R."/>
            <person name="Drula E."/>
            <person name="Ayuso-Fernandez I."/>
            <person name="Pacheco R."/>
            <person name="Padilla G."/>
            <person name="Ferreira P."/>
            <person name="Barriuso J."/>
            <person name="Kellner H."/>
            <person name="Castanera R."/>
            <person name="Alfaro M."/>
            <person name="Ramirez L."/>
            <person name="Pisabarro A.G."/>
            <person name="Kuo A."/>
            <person name="Tritt A."/>
            <person name="Lipzen A."/>
            <person name="He G."/>
            <person name="Yan M."/>
            <person name="Ng V."/>
            <person name="Cullen D."/>
            <person name="Martin F."/>
            <person name="Rosso M.-N."/>
            <person name="Henrissat B."/>
            <person name="Hibbett D."/>
            <person name="Martinez A.T."/>
            <person name="Grigoriev I.V."/>
        </authorList>
    </citation>
    <scope>NUCLEOTIDE SEQUENCE</scope>
    <source>
        <strain evidence="11">CBS 506.95</strain>
    </source>
</reference>